<evidence type="ECO:0000256" key="8">
    <source>
        <dbReference type="ARBA" id="ARBA00032024"/>
    </source>
</evidence>
<dbReference type="Gene3D" id="3.40.50.720">
    <property type="entry name" value="NAD(P)-binding Rossmann-like Domain"/>
    <property type="match status" value="1"/>
</dbReference>
<name>A2SQE5_METLZ</name>
<dbReference type="GeneID" id="4794799"/>
<dbReference type="GO" id="GO:0008677">
    <property type="term" value="F:2-dehydropantoate 2-reductase activity"/>
    <property type="evidence" value="ECO:0007669"/>
    <property type="project" value="UniProtKB-EC"/>
</dbReference>
<dbReference type="SUPFAM" id="SSF48179">
    <property type="entry name" value="6-phosphogluconate dehydrogenase C-terminal domain-like"/>
    <property type="match status" value="1"/>
</dbReference>
<dbReference type="Gene3D" id="1.10.1040.10">
    <property type="entry name" value="N-(1-d-carboxylethyl)-l-norvaline Dehydrogenase, domain 2"/>
    <property type="match status" value="1"/>
</dbReference>
<evidence type="ECO:0000256" key="1">
    <source>
        <dbReference type="ARBA" id="ARBA00004724"/>
    </source>
</evidence>
<keyword evidence="5 12" id="KW-0521">NADP</keyword>
<feature type="domain" description="Ketopantoate reductase N-terminal" evidence="13">
    <location>
        <begin position="3"/>
        <end position="145"/>
    </location>
</feature>
<dbReference type="KEGG" id="mla:Mlab_0375"/>
<dbReference type="GO" id="GO:0015937">
    <property type="term" value="P:coenzyme A biosynthetic process"/>
    <property type="evidence" value="ECO:0007669"/>
    <property type="project" value="UniProtKB-UniPathway"/>
</dbReference>
<accession>A2SQE5</accession>
<evidence type="ECO:0000259" key="13">
    <source>
        <dbReference type="Pfam" id="PF02558"/>
    </source>
</evidence>
<comment type="pathway">
    <text evidence="1 12">Cofactor biosynthesis; coenzyme A biosynthesis.</text>
</comment>
<evidence type="ECO:0000256" key="3">
    <source>
        <dbReference type="ARBA" id="ARBA00013014"/>
    </source>
</evidence>
<dbReference type="EC" id="1.1.1.169" evidence="3 12"/>
<evidence type="ECO:0000256" key="11">
    <source>
        <dbReference type="ARBA" id="ARBA00056765"/>
    </source>
</evidence>
<feature type="domain" description="Ketopantoate reductase C-terminal" evidence="14">
    <location>
        <begin position="172"/>
        <end position="299"/>
    </location>
</feature>
<dbReference type="eggNOG" id="arCOG04139">
    <property type="taxonomic scope" value="Archaea"/>
</dbReference>
<dbReference type="Proteomes" id="UP000000365">
    <property type="component" value="Chromosome"/>
</dbReference>
<keyword evidence="6 12" id="KW-0173">Coenzyme A biosynthesis</keyword>
<dbReference type="EMBL" id="CP000559">
    <property type="protein sequence ID" value="ABN06551.1"/>
    <property type="molecule type" value="Genomic_DNA"/>
</dbReference>
<dbReference type="HOGENOM" id="CLU_031468_0_0_2"/>
<organism evidence="15 16">
    <name type="scientific">Methanocorpusculum labreanum (strain ATCC 43576 / DSM 4855 / Z)</name>
    <dbReference type="NCBI Taxonomy" id="410358"/>
    <lineage>
        <taxon>Archaea</taxon>
        <taxon>Methanobacteriati</taxon>
        <taxon>Methanobacteriota</taxon>
        <taxon>Stenosarchaea group</taxon>
        <taxon>Methanomicrobia</taxon>
        <taxon>Methanomicrobiales</taxon>
        <taxon>Methanocorpusculaceae</taxon>
        <taxon>Methanocorpusculum</taxon>
    </lineage>
</organism>
<dbReference type="AlphaFoldDB" id="A2SQE5"/>
<dbReference type="RefSeq" id="WP_011832752.1">
    <property type="nucleotide sequence ID" value="NC_008942.1"/>
</dbReference>
<evidence type="ECO:0000256" key="4">
    <source>
        <dbReference type="ARBA" id="ARBA00019465"/>
    </source>
</evidence>
<dbReference type="OrthoDB" id="201845at2157"/>
<comment type="function">
    <text evidence="11">Catalyzes the NAD(P)H-dependent reduction of ketopantoate into pantoic acid.</text>
</comment>
<comment type="catalytic activity">
    <reaction evidence="10">
        <text>(R)-pantoate + NAD(+) = 2-dehydropantoate + NADH + H(+)</text>
        <dbReference type="Rhea" id="RHEA:61292"/>
        <dbReference type="ChEBI" id="CHEBI:11561"/>
        <dbReference type="ChEBI" id="CHEBI:15378"/>
        <dbReference type="ChEBI" id="CHEBI:15980"/>
        <dbReference type="ChEBI" id="CHEBI:57540"/>
        <dbReference type="ChEBI" id="CHEBI:57945"/>
    </reaction>
    <physiologicalReaction direction="right-to-left" evidence="10">
        <dbReference type="Rhea" id="RHEA:61294"/>
    </physiologicalReaction>
</comment>
<dbReference type="InterPro" id="IPR051402">
    <property type="entry name" value="KPR-Related"/>
</dbReference>
<dbReference type="InterPro" id="IPR036291">
    <property type="entry name" value="NAD(P)-bd_dom_sf"/>
</dbReference>
<dbReference type="Pfam" id="PF02558">
    <property type="entry name" value="ApbA"/>
    <property type="match status" value="1"/>
</dbReference>
<reference evidence="15 16" key="1">
    <citation type="journal article" date="2009" name="Stand. Genomic Sci.">
        <title>Complete genome sequence of Methanocorpusculum labreanum type strain Z.</title>
        <authorList>
            <person name="Anderson I.J."/>
            <person name="Sieprawska-Lupa M."/>
            <person name="Goltsman E."/>
            <person name="Lapidus A."/>
            <person name="Copeland A."/>
            <person name="Glavina Del Rio T."/>
            <person name="Tice H."/>
            <person name="Dalin E."/>
            <person name="Barry K."/>
            <person name="Pitluck S."/>
            <person name="Hauser L."/>
            <person name="Land M."/>
            <person name="Lucas S."/>
            <person name="Richardson P."/>
            <person name="Whitman W.B."/>
            <person name="Kyrpides N.C."/>
        </authorList>
    </citation>
    <scope>NUCLEOTIDE SEQUENCE [LARGE SCALE GENOMIC DNA]</scope>
    <source>
        <strain evidence="16">ATCC 43576 / DSM 4855 / Z</strain>
    </source>
</reference>
<gene>
    <name evidence="15" type="ordered locus">Mlab_0375</name>
</gene>
<comment type="function">
    <text evidence="12">Catalyzes the NADPH-dependent reduction of ketopantoate into pantoic acid.</text>
</comment>
<dbReference type="SUPFAM" id="SSF51735">
    <property type="entry name" value="NAD(P)-binding Rossmann-fold domains"/>
    <property type="match status" value="1"/>
</dbReference>
<comment type="catalytic activity">
    <reaction evidence="9">
        <text>(R)-pantoate + NADP(+) = 2-dehydropantoate + NADPH + H(+)</text>
        <dbReference type="Rhea" id="RHEA:16233"/>
        <dbReference type="ChEBI" id="CHEBI:11561"/>
        <dbReference type="ChEBI" id="CHEBI:15378"/>
        <dbReference type="ChEBI" id="CHEBI:15980"/>
        <dbReference type="ChEBI" id="CHEBI:57783"/>
        <dbReference type="ChEBI" id="CHEBI:58349"/>
        <dbReference type="EC" id="1.1.1.169"/>
    </reaction>
    <physiologicalReaction direction="right-to-left" evidence="9">
        <dbReference type="Rhea" id="RHEA:16235"/>
    </physiologicalReaction>
</comment>
<dbReference type="GO" id="GO:0015940">
    <property type="term" value="P:pantothenate biosynthetic process"/>
    <property type="evidence" value="ECO:0007669"/>
    <property type="project" value="InterPro"/>
</dbReference>
<dbReference type="InterPro" id="IPR013328">
    <property type="entry name" value="6PGD_dom2"/>
</dbReference>
<dbReference type="InterPro" id="IPR013332">
    <property type="entry name" value="KPR_N"/>
</dbReference>
<protein>
    <recommendedName>
        <fullName evidence="4 12">2-dehydropantoate 2-reductase</fullName>
        <ecNumber evidence="3 12">1.1.1.169</ecNumber>
    </recommendedName>
    <alternativeName>
        <fullName evidence="8 12">Ketopantoate reductase</fullName>
    </alternativeName>
</protein>
<dbReference type="InterPro" id="IPR013752">
    <property type="entry name" value="KPA_reductase"/>
</dbReference>
<evidence type="ECO:0000256" key="5">
    <source>
        <dbReference type="ARBA" id="ARBA00022857"/>
    </source>
</evidence>
<evidence type="ECO:0000313" key="15">
    <source>
        <dbReference type="EMBL" id="ABN06551.1"/>
    </source>
</evidence>
<dbReference type="PANTHER" id="PTHR21708:SF26">
    <property type="entry name" value="2-DEHYDROPANTOATE 2-REDUCTASE"/>
    <property type="match status" value="1"/>
</dbReference>
<evidence type="ECO:0000256" key="6">
    <source>
        <dbReference type="ARBA" id="ARBA00022993"/>
    </source>
</evidence>
<evidence type="ECO:0000256" key="2">
    <source>
        <dbReference type="ARBA" id="ARBA00007870"/>
    </source>
</evidence>
<proteinExistence type="inferred from homology"/>
<dbReference type="FunFam" id="1.10.1040.10:FF:000017">
    <property type="entry name" value="2-dehydropantoate 2-reductase"/>
    <property type="match status" value="1"/>
</dbReference>
<evidence type="ECO:0000256" key="12">
    <source>
        <dbReference type="RuleBase" id="RU362068"/>
    </source>
</evidence>
<sequence>MRILILGAGAVGLSVAAKLSKYAEVFAVCRERCSTSIEKDGFFLTGIWGTETFRFPCGVTPPEGPWDYIIISTKAAATREICEKYNHLFGEAEVVSLQNGIGNEEVIAEYTDHVIGAMIITGFEWKADNAVFVSVDGGATVFGRYTGGADRKAELLSDLFNKAGMRASATDNIKGTIWSKALYSCSLNPLGAVMECPYGDLLREPAWNIIINIVHEAFEVARAENISLVQKTANEYLEFLKTAKIPPTAAHFSSMYQDIAAGRKTEVDFINGAIVSLGRRHGIPTPVNETIVNLTHFKEELS</sequence>
<comment type="similarity">
    <text evidence="2 12">Belongs to the ketopantoate reductase family.</text>
</comment>
<dbReference type="Pfam" id="PF08546">
    <property type="entry name" value="ApbA_C"/>
    <property type="match status" value="1"/>
</dbReference>
<dbReference type="PANTHER" id="PTHR21708">
    <property type="entry name" value="PROBABLE 2-DEHYDROPANTOATE 2-REDUCTASE"/>
    <property type="match status" value="1"/>
</dbReference>
<evidence type="ECO:0000256" key="9">
    <source>
        <dbReference type="ARBA" id="ARBA00047506"/>
    </source>
</evidence>
<dbReference type="STRING" id="410358.Mlab_0375"/>
<keyword evidence="16" id="KW-1185">Reference proteome</keyword>
<evidence type="ECO:0000256" key="10">
    <source>
        <dbReference type="ARBA" id="ARBA00048196"/>
    </source>
</evidence>
<evidence type="ECO:0000256" key="7">
    <source>
        <dbReference type="ARBA" id="ARBA00023002"/>
    </source>
</evidence>
<dbReference type="UniPathway" id="UPA00241"/>
<dbReference type="InterPro" id="IPR008927">
    <property type="entry name" value="6-PGluconate_DH-like_C_sf"/>
</dbReference>
<evidence type="ECO:0000313" key="16">
    <source>
        <dbReference type="Proteomes" id="UP000000365"/>
    </source>
</evidence>
<keyword evidence="7 12" id="KW-0560">Oxidoreductase</keyword>
<dbReference type="InterPro" id="IPR003710">
    <property type="entry name" value="ApbA"/>
</dbReference>
<dbReference type="NCBIfam" id="TIGR00745">
    <property type="entry name" value="apbA_panE"/>
    <property type="match status" value="1"/>
</dbReference>
<evidence type="ECO:0000259" key="14">
    <source>
        <dbReference type="Pfam" id="PF08546"/>
    </source>
</evidence>
<dbReference type="GO" id="GO:0005737">
    <property type="term" value="C:cytoplasm"/>
    <property type="evidence" value="ECO:0007669"/>
    <property type="project" value="TreeGrafter"/>
</dbReference>